<comment type="caution">
    <text evidence="3">The sequence shown here is derived from an EMBL/GenBank/DDBJ whole genome shotgun (WGS) entry which is preliminary data.</text>
</comment>
<gene>
    <name evidence="3" type="ORF">CRG98_025022</name>
</gene>
<feature type="region of interest" description="Disordered" evidence="1">
    <location>
        <begin position="81"/>
        <end position="106"/>
    </location>
</feature>
<evidence type="ECO:0000256" key="1">
    <source>
        <dbReference type="SAM" id="MobiDB-lite"/>
    </source>
</evidence>
<keyword evidence="4" id="KW-1185">Reference proteome</keyword>
<evidence type="ECO:0000313" key="3">
    <source>
        <dbReference type="EMBL" id="PKI54508.1"/>
    </source>
</evidence>
<keyword evidence="2" id="KW-0472">Membrane</keyword>
<organism evidence="3 4">
    <name type="scientific">Punica granatum</name>
    <name type="common">Pomegranate</name>
    <dbReference type="NCBI Taxonomy" id="22663"/>
    <lineage>
        <taxon>Eukaryota</taxon>
        <taxon>Viridiplantae</taxon>
        <taxon>Streptophyta</taxon>
        <taxon>Embryophyta</taxon>
        <taxon>Tracheophyta</taxon>
        <taxon>Spermatophyta</taxon>
        <taxon>Magnoliopsida</taxon>
        <taxon>eudicotyledons</taxon>
        <taxon>Gunneridae</taxon>
        <taxon>Pentapetalae</taxon>
        <taxon>rosids</taxon>
        <taxon>malvids</taxon>
        <taxon>Myrtales</taxon>
        <taxon>Lythraceae</taxon>
        <taxon>Punica</taxon>
    </lineage>
</organism>
<keyword evidence="2" id="KW-1133">Transmembrane helix</keyword>
<keyword evidence="2" id="KW-0812">Transmembrane</keyword>
<sequence length="194" mass="21823">MSARHAMHDPRNVKERSSHVAFAPHGHENAGHLSPCHRLDFLRNLLSAEFASDPNRLLEIECTFRDWENVDHSAIAFSFEDVDGHGPPKRHRPWKEKGEEEAGAGAEGFVQADREVEVIEESDDDDEEEEIMKSTGIRAMKFEGWGKMLRRCVLGNRSCSVIRATALAILGLFLTLYHHLMGSGGRFLHLSPPT</sequence>
<name>A0A2I0JE32_PUNGR</name>
<dbReference type="Proteomes" id="UP000233551">
    <property type="component" value="Unassembled WGS sequence"/>
</dbReference>
<evidence type="ECO:0000256" key="2">
    <source>
        <dbReference type="SAM" id="Phobius"/>
    </source>
</evidence>
<evidence type="ECO:0000313" key="4">
    <source>
        <dbReference type="Proteomes" id="UP000233551"/>
    </source>
</evidence>
<reference evidence="3 4" key="1">
    <citation type="submission" date="2017-11" db="EMBL/GenBank/DDBJ databases">
        <title>De-novo sequencing of pomegranate (Punica granatum L.) genome.</title>
        <authorList>
            <person name="Akparov Z."/>
            <person name="Amiraslanov A."/>
            <person name="Hajiyeva S."/>
            <person name="Abbasov M."/>
            <person name="Kaur K."/>
            <person name="Hamwieh A."/>
            <person name="Solovyev V."/>
            <person name="Salamov A."/>
            <person name="Braich B."/>
            <person name="Kosarev P."/>
            <person name="Mahmoud A."/>
            <person name="Hajiyev E."/>
            <person name="Babayeva S."/>
            <person name="Izzatullayeva V."/>
            <person name="Mammadov A."/>
            <person name="Mammadov A."/>
            <person name="Sharifova S."/>
            <person name="Ojaghi J."/>
            <person name="Eynullazada K."/>
            <person name="Bayramov B."/>
            <person name="Abdulazimova A."/>
            <person name="Shahmuradov I."/>
        </authorList>
    </citation>
    <scope>NUCLEOTIDE SEQUENCE [LARGE SCALE GENOMIC DNA]</scope>
    <source>
        <strain evidence="4">cv. AG2017</strain>
        <tissue evidence="3">Leaf</tissue>
    </source>
</reference>
<proteinExistence type="predicted"/>
<dbReference type="EMBL" id="PGOL01001778">
    <property type="protein sequence ID" value="PKI54508.1"/>
    <property type="molecule type" value="Genomic_DNA"/>
</dbReference>
<dbReference type="AlphaFoldDB" id="A0A2I0JE32"/>
<feature type="transmembrane region" description="Helical" evidence="2">
    <location>
        <begin position="160"/>
        <end position="180"/>
    </location>
</feature>
<accession>A0A2I0JE32</accession>
<protein>
    <submittedName>
        <fullName evidence="3">Uncharacterized protein</fullName>
    </submittedName>
</protein>